<feature type="compositionally biased region" description="Acidic residues" evidence="1">
    <location>
        <begin position="217"/>
        <end position="234"/>
    </location>
</feature>
<gene>
    <name evidence="2" type="ORF">BD410DRAFT_810835</name>
</gene>
<feature type="compositionally biased region" description="Basic and acidic residues" evidence="1">
    <location>
        <begin position="180"/>
        <end position="196"/>
    </location>
</feature>
<protein>
    <submittedName>
        <fullName evidence="2">Uncharacterized protein</fullName>
    </submittedName>
</protein>
<dbReference type="VEuPathDB" id="FungiDB:BD410DRAFT_810835"/>
<feature type="non-terminal residue" evidence="2">
    <location>
        <position position="1"/>
    </location>
</feature>
<evidence type="ECO:0000313" key="3">
    <source>
        <dbReference type="Proteomes" id="UP000294933"/>
    </source>
</evidence>
<evidence type="ECO:0000256" key="1">
    <source>
        <dbReference type="SAM" id="MobiDB-lite"/>
    </source>
</evidence>
<feature type="region of interest" description="Disordered" evidence="1">
    <location>
        <begin position="117"/>
        <end position="234"/>
    </location>
</feature>
<dbReference type="AlphaFoldDB" id="A0A4Y7PCX2"/>
<organism evidence="2 3">
    <name type="scientific">Rickenella mellea</name>
    <dbReference type="NCBI Taxonomy" id="50990"/>
    <lineage>
        <taxon>Eukaryota</taxon>
        <taxon>Fungi</taxon>
        <taxon>Dikarya</taxon>
        <taxon>Basidiomycota</taxon>
        <taxon>Agaricomycotina</taxon>
        <taxon>Agaricomycetes</taxon>
        <taxon>Hymenochaetales</taxon>
        <taxon>Rickenellaceae</taxon>
        <taxon>Rickenella</taxon>
    </lineage>
</organism>
<sequence>YPVIVVADSREISSFQYKQFQRLRLWLYDFAIQVQLDRHVAVQKHAYDCTYHMLHNMRQICDNYREILHLLPWEFEADTMCLGNLMDEDHQRIWQPGSVLLRKLALQRQVKTYREIDAKNKRKDASDDEPSAPTKKKQRPSDDSDDCEEPSENFKRKRKSGYSEDSESDARPHAKKKATRERPKRGEQVARSEEKGKRSKGKQKAASPSDVEKGDTEEGEEDGAEDAGDSEGED</sequence>
<reference evidence="2 3" key="1">
    <citation type="submission" date="2018-06" db="EMBL/GenBank/DDBJ databases">
        <title>A transcriptomic atlas of mushroom development highlights an independent origin of complex multicellularity.</title>
        <authorList>
            <consortium name="DOE Joint Genome Institute"/>
            <person name="Krizsan K."/>
            <person name="Almasi E."/>
            <person name="Merenyi Z."/>
            <person name="Sahu N."/>
            <person name="Viragh M."/>
            <person name="Koszo T."/>
            <person name="Mondo S."/>
            <person name="Kiss B."/>
            <person name="Balint B."/>
            <person name="Kues U."/>
            <person name="Barry K."/>
            <person name="Hegedus J.C."/>
            <person name="Henrissat B."/>
            <person name="Johnson J."/>
            <person name="Lipzen A."/>
            <person name="Ohm R."/>
            <person name="Nagy I."/>
            <person name="Pangilinan J."/>
            <person name="Yan J."/>
            <person name="Xiong Y."/>
            <person name="Grigoriev I.V."/>
            <person name="Hibbett D.S."/>
            <person name="Nagy L.G."/>
        </authorList>
    </citation>
    <scope>NUCLEOTIDE SEQUENCE [LARGE SCALE GENOMIC DNA]</scope>
    <source>
        <strain evidence="2 3">SZMC22713</strain>
    </source>
</reference>
<keyword evidence="3" id="KW-1185">Reference proteome</keyword>
<proteinExistence type="predicted"/>
<feature type="non-terminal residue" evidence="2">
    <location>
        <position position="234"/>
    </location>
</feature>
<dbReference type="Proteomes" id="UP000294933">
    <property type="component" value="Unassembled WGS sequence"/>
</dbReference>
<name>A0A4Y7PCX2_9AGAM</name>
<accession>A0A4Y7PCX2</accession>
<dbReference type="EMBL" id="ML170970">
    <property type="protein sequence ID" value="TDL13124.1"/>
    <property type="molecule type" value="Genomic_DNA"/>
</dbReference>
<evidence type="ECO:0000313" key="2">
    <source>
        <dbReference type="EMBL" id="TDL13124.1"/>
    </source>
</evidence>